<dbReference type="AlphaFoldDB" id="E9HT34"/>
<dbReference type="Pfam" id="PF20209">
    <property type="entry name" value="DUF6570"/>
    <property type="match status" value="1"/>
</dbReference>
<evidence type="ECO:0000256" key="1">
    <source>
        <dbReference type="SAM" id="MobiDB-lite"/>
    </source>
</evidence>
<dbReference type="KEGG" id="dpx:DAPPUDRAFT_333527"/>
<dbReference type="PhylomeDB" id="E9HT34"/>
<evidence type="ECO:0000259" key="2">
    <source>
        <dbReference type="Pfam" id="PF20209"/>
    </source>
</evidence>
<dbReference type="OrthoDB" id="6398313at2759"/>
<keyword evidence="4" id="KW-1185">Reference proteome</keyword>
<dbReference type="InParanoid" id="E9HT34"/>
<feature type="region of interest" description="Disordered" evidence="1">
    <location>
        <begin position="1"/>
        <end position="31"/>
    </location>
</feature>
<gene>
    <name evidence="3" type="ORF">DAPPUDRAFT_333527</name>
</gene>
<feature type="compositionally biased region" description="Basic residues" evidence="1">
    <location>
        <begin position="14"/>
        <end position="23"/>
    </location>
</feature>
<dbReference type="Proteomes" id="UP000000305">
    <property type="component" value="Unassembled WGS sequence"/>
</dbReference>
<proteinExistence type="predicted"/>
<reference evidence="3 4" key="1">
    <citation type="journal article" date="2011" name="Science">
        <title>The ecoresponsive genome of Daphnia pulex.</title>
        <authorList>
            <person name="Colbourne J.K."/>
            <person name="Pfrender M.E."/>
            <person name="Gilbert D."/>
            <person name="Thomas W.K."/>
            <person name="Tucker A."/>
            <person name="Oakley T.H."/>
            <person name="Tokishita S."/>
            <person name="Aerts A."/>
            <person name="Arnold G.J."/>
            <person name="Basu M.K."/>
            <person name="Bauer D.J."/>
            <person name="Caceres C.E."/>
            <person name="Carmel L."/>
            <person name="Casola C."/>
            <person name="Choi J.H."/>
            <person name="Detter J.C."/>
            <person name="Dong Q."/>
            <person name="Dusheyko S."/>
            <person name="Eads B.D."/>
            <person name="Frohlich T."/>
            <person name="Geiler-Samerotte K.A."/>
            <person name="Gerlach D."/>
            <person name="Hatcher P."/>
            <person name="Jogdeo S."/>
            <person name="Krijgsveld J."/>
            <person name="Kriventseva E.V."/>
            <person name="Kultz D."/>
            <person name="Laforsch C."/>
            <person name="Lindquist E."/>
            <person name="Lopez J."/>
            <person name="Manak J.R."/>
            <person name="Muller J."/>
            <person name="Pangilinan J."/>
            <person name="Patwardhan R.P."/>
            <person name="Pitluck S."/>
            <person name="Pritham E.J."/>
            <person name="Rechtsteiner A."/>
            <person name="Rho M."/>
            <person name="Rogozin I.B."/>
            <person name="Sakarya O."/>
            <person name="Salamov A."/>
            <person name="Schaack S."/>
            <person name="Shapiro H."/>
            <person name="Shiga Y."/>
            <person name="Skalitzky C."/>
            <person name="Smith Z."/>
            <person name="Souvorov A."/>
            <person name="Sung W."/>
            <person name="Tang Z."/>
            <person name="Tsuchiya D."/>
            <person name="Tu H."/>
            <person name="Vos H."/>
            <person name="Wang M."/>
            <person name="Wolf Y.I."/>
            <person name="Yamagata H."/>
            <person name="Yamada T."/>
            <person name="Ye Y."/>
            <person name="Shaw J.R."/>
            <person name="Andrews J."/>
            <person name="Crease T.J."/>
            <person name="Tang H."/>
            <person name="Lucas S.M."/>
            <person name="Robertson H.M."/>
            <person name="Bork P."/>
            <person name="Koonin E.V."/>
            <person name="Zdobnov E.M."/>
            <person name="Grigoriev I.V."/>
            <person name="Lynch M."/>
            <person name="Boore J.L."/>
        </authorList>
    </citation>
    <scope>NUCLEOTIDE SEQUENCE [LARGE SCALE GENOMIC DNA]</scope>
</reference>
<evidence type="ECO:0000313" key="3">
    <source>
        <dbReference type="EMBL" id="EFX65100.1"/>
    </source>
</evidence>
<accession>E9HT34</accession>
<dbReference type="EMBL" id="GL732763">
    <property type="protein sequence ID" value="EFX65100.1"/>
    <property type="molecule type" value="Genomic_DNA"/>
</dbReference>
<sequence length="427" mass="48337">MPPKSKECFSSPKDKKRSKKRQQLKATNCEQNNIMDNNLRIAQQNSSALQIQEGSSETTDIVDQPIDDSPTPDGFVDVEIPDMLEVEVLHYADSSVPSLKFNQNASRPILLNSFTLYSKGTPFFQQLKHFERDPSIALLTMAVNSGQSQFAKVDGKYYHLHPELVKNNFATLWIDFGNPERIGLPTSTLIEELLLAQSRLYVSIVKLIGNKLSERQSAKRGHVITFPQPDGPTKLTELQRMNSEEMEDYPRIENLSEFISVVFVGTRLQFEALVPSRFPDVRELRVRVEVVYQWLLALKHLNPLYRNVDVVETNAMHDALNLISSDLMKNFTLVDNETDKRIDRLLTPEGTTYVPAEEVNHICDSSLDQTLPSSFLTRSIPLTVDKSDSVRTAICGLLSTFEGQANLTDATELTEQTLYRGKTFMGY</sequence>
<protein>
    <recommendedName>
        <fullName evidence="2">DUF6570 domain-containing protein</fullName>
    </recommendedName>
</protein>
<dbReference type="InterPro" id="IPR046700">
    <property type="entry name" value="DUF6570"/>
</dbReference>
<feature type="region of interest" description="Disordered" evidence="1">
    <location>
        <begin position="46"/>
        <end position="70"/>
    </location>
</feature>
<feature type="compositionally biased region" description="Polar residues" evidence="1">
    <location>
        <begin position="46"/>
        <end position="61"/>
    </location>
</feature>
<feature type="domain" description="DUF6570" evidence="2">
    <location>
        <begin position="183"/>
        <end position="314"/>
    </location>
</feature>
<evidence type="ECO:0000313" key="4">
    <source>
        <dbReference type="Proteomes" id="UP000000305"/>
    </source>
</evidence>
<dbReference type="HOGENOM" id="CLU_642923_0_0_1"/>
<name>E9HT34_DAPPU</name>
<organism evidence="3 4">
    <name type="scientific">Daphnia pulex</name>
    <name type="common">Water flea</name>
    <dbReference type="NCBI Taxonomy" id="6669"/>
    <lineage>
        <taxon>Eukaryota</taxon>
        <taxon>Metazoa</taxon>
        <taxon>Ecdysozoa</taxon>
        <taxon>Arthropoda</taxon>
        <taxon>Crustacea</taxon>
        <taxon>Branchiopoda</taxon>
        <taxon>Diplostraca</taxon>
        <taxon>Cladocera</taxon>
        <taxon>Anomopoda</taxon>
        <taxon>Daphniidae</taxon>
        <taxon>Daphnia</taxon>
    </lineage>
</organism>